<dbReference type="RefSeq" id="WP_134488500.1">
    <property type="nucleotide sequence ID" value="NZ_SOEZ01000023.1"/>
</dbReference>
<protein>
    <submittedName>
        <fullName evidence="3">DUF4350 domain-containing protein</fullName>
    </submittedName>
</protein>
<evidence type="ECO:0000313" key="3">
    <source>
        <dbReference type="EMBL" id="TFB53916.1"/>
    </source>
</evidence>
<dbReference type="Pfam" id="PF14258">
    <property type="entry name" value="DUF4350"/>
    <property type="match status" value="1"/>
</dbReference>
<keyword evidence="4" id="KW-1185">Reference proteome</keyword>
<keyword evidence="1" id="KW-0812">Transmembrane</keyword>
<organism evidence="3 4">
    <name type="scientific">Cryobacterium tagatosivorans</name>
    <dbReference type="NCBI Taxonomy" id="1259199"/>
    <lineage>
        <taxon>Bacteria</taxon>
        <taxon>Bacillati</taxon>
        <taxon>Actinomycetota</taxon>
        <taxon>Actinomycetes</taxon>
        <taxon>Micrococcales</taxon>
        <taxon>Microbacteriaceae</taxon>
        <taxon>Cryobacterium</taxon>
    </lineage>
</organism>
<gene>
    <name evidence="3" type="ORF">E3O23_04285</name>
</gene>
<reference evidence="3 4" key="1">
    <citation type="submission" date="2019-03" db="EMBL/GenBank/DDBJ databases">
        <title>Genomics of glacier-inhabiting Cryobacterium strains.</title>
        <authorList>
            <person name="Liu Q."/>
            <person name="Xin Y.-H."/>
        </authorList>
    </citation>
    <scope>NUCLEOTIDE SEQUENCE [LARGE SCALE GENOMIC DNA]</scope>
    <source>
        <strain evidence="3 4">Sr47</strain>
    </source>
</reference>
<keyword evidence="1" id="KW-1133">Transmembrane helix</keyword>
<evidence type="ECO:0000313" key="4">
    <source>
        <dbReference type="Proteomes" id="UP000297866"/>
    </source>
</evidence>
<dbReference type="AlphaFoldDB" id="A0A4R8UG25"/>
<feature type="domain" description="DUF4350" evidence="2">
    <location>
        <begin position="62"/>
        <end position="239"/>
    </location>
</feature>
<keyword evidence="1" id="KW-0472">Membrane</keyword>
<evidence type="ECO:0000256" key="1">
    <source>
        <dbReference type="SAM" id="Phobius"/>
    </source>
</evidence>
<dbReference type="OrthoDB" id="5241668at2"/>
<dbReference type="EMBL" id="SOEZ01000023">
    <property type="protein sequence ID" value="TFB53916.1"/>
    <property type="molecule type" value="Genomic_DNA"/>
</dbReference>
<proteinExistence type="predicted"/>
<name>A0A4R8UG25_9MICO</name>
<feature type="transmembrane region" description="Helical" evidence="1">
    <location>
        <begin position="28"/>
        <end position="49"/>
    </location>
</feature>
<comment type="caution">
    <text evidence="3">The sequence shown here is derived from an EMBL/GenBank/DDBJ whole genome shotgun (WGS) entry which is preliminary data.</text>
</comment>
<accession>A0A4R8UG25</accession>
<dbReference type="Proteomes" id="UP000297866">
    <property type="component" value="Unassembled WGS sequence"/>
</dbReference>
<evidence type="ECO:0000259" key="2">
    <source>
        <dbReference type="Pfam" id="PF14258"/>
    </source>
</evidence>
<sequence length="412" mass="42457">MTAALRERPPAANAPALTPTLRVAGRRWLFWILAGAAAILVSVAAALVAGGSTAGGTPLAADNAAEAGSRALVEVLRSHGVSVVAADTLEEARSAARAAADPTVFFSDAEDYLDATRLAEMAALAPRTVLADPHFAVLQALAPEVAFGGVSGSESPAAGCDLPAAVKAGELSPGGNTLTLVGPEGPAALTGCFPADGDRFGLIERRQDDRTLTLLVDDSWLSNGSIDTFGNAALALNLLGQGDTVVWYLPTLADLADTGPPSLGELTPVWVTPTLLLLALTAVASFLWRGRRFGPLVAENLPVTVRAGETMEGRARLYARGDARLHAIDALRMGATLRLATRLGLPRTVGVDEVVLAVAEITGRTTEEVGAVLVDAIPANDRELVDLAGRLADLEHAAGRQAAPPPHGRMSP</sequence>
<dbReference type="InterPro" id="IPR025646">
    <property type="entry name" value="DUF4350"/>
</dbReference>